<dbReference type="AlphaFoldDB" id="A0A2P2NCW5"/>
<dbReference type="EMBL" id="GGEC01059830">
    <property type="protein sequence ID" value="MBX40314.1"/>
    <property type="molecule type" value="Transcribed_RNA"/>
</dbReference>
<reference evidence="1" key="1">
    <citation type="submission" date="2018-02" db="EMBL/GenBank/DDBJ databases">
        <title>Rhizophora mucronata_Transcriptome.</title>
        <authorList>
            <person name="Meera S.P."/>
            <person name="Sreeshan A."/>
            <person name="Augustine A."/>
        </authorList>
    </citation>
    <scope>NUCLEOTIDE SEQUENCE</scope>
    <source>
        <tissue evidence="1">Leaf</tissue>
    </source>
</reference>
<sequence length="59" mass="7195">MLWSLKMILWSFKKFRMVIHTSYDPVLIRNLFRFILGRHMNSIRSLLVFLSSRWKLLPG</sequence>
<proteinExistence type="predicted"/>
<accession>A0A2P2NCW5</accession>
<organism evidence="1">
    <name type="scientific">Rhizophora mucronata</name>
    <name type="common">Asiatic mangrove</name>
    <dbReference type="NCBI Taxonomy" id="61149"/>
    <lineage>
        <taxon>Eukaryota</taxon>
        <taxon>Viridiplantae</taxon>
        <taxon>Streptophyta</taxon>
        <taxon>Embryophyta</taxon>
        <taxon>Tracheophyta</taxon>
        <taxon>Spermatophyta</taxon>
        <taxon>Magnoliopsida</taxon>
        <taxon>eudicotyledons</taxon>
        <taxon>Gunneridae</taxon>
        <taxon>Pentapetalae</taxon>
        <taxon>rosids</taxon>
        <taxon>fabids</taxon>
        <taxon>Malpighiales</taxon>
        <taxon>Rhizophoraceae</taxon>
        <taxon>Rhizophora</taxon>
    </lineage>
</organism>
<evidence type="ECO:0000313" key="1">
    <source>
        <dbReference type="EMBL" id="MBX40314.1"/>
    </source>
</evidence>
<name>A0A2P2NCW5_RHIMU</name>
<protein>
    <submittedName>
        <fullName evidence="1">Uncharacterized protein</fullName>
    </submittedName>
</protein>